<sequence>MEAAKRFLEKENKIEIDSLPPIFIEPLVSHGLKLELVEPGRLLCSFIVPNRLLNAGNFMHGGATAALVDVIGSGVMLTSGVSMTGVSVEINVSYLDAAYVGVST</sequence>
<dbReference type="EnsemblPlants" id="novel_model_760_5bda875f.3.5bdae6e2">
    <property type="protein sequence ID" value="cds.novel_model_760_5bda875f.3.5bdae6e2"/>
    <property type="gene ID" value="novel_gene_533_5bda875f"/>
</dbReference>
<evidence type="ECO:0000256" key="1">
    <source>
        <dbReference type="ARBA" id="ARBA00008324"/>
    </source>
</evidence>
<dbReference type="EMBL" id="UZAU01000625">
    <property type="status" value="NOT_ANNOTATED_CDS"/>
    <property type="molecule type" value="Genomic_DNA"/>
</dbReference>
<accession>A0A803RBV0</accession>
<reference evidence="3" key="2">
    <citation type="submission" date="2021-03" db="UniProtKB">
        <authorList>
            <consortium name="EnsemblPlants"/>
        </authorList>
    </citation>
    <scope>IDENTIFICATION</scope>
</reference>
<dbReference type="CDD" id="cd03443">
    <property type="entry name" value="PaaI_thioesterase"/>
    <property type="match status" value="1"/>
</dbReference>
<evidence type="ECO:0000313" key="4">
    <source>
        <dbReference type="Proteomes" id="UP000596661"/>
    </source>
</evidence>
<dbReference type="PANTHER" id="PTHR21660">
    <property type="entry name" value="THIOESTERASE SUPERFAMILY MEMBER-RELATED"/>
    <property type="match status" value="1"/>
</dbReference>
<dbReference type="Gene3D" id="3.10.129.10">
    <property type="entry name" value="Hotdog Thioesterase"/>
    <property type="match status" value="1"/>
</dbReference>
<dbReference type="Pfam" id="PF03061">
    <property type="entry name" value="4HBT"/>
    <property type="match status" value="1"/>
</dbReference>
<dbReference type="InterPro" id="IPR029069">
    <property type="entry name" value="HotDog_dom_sf"/>
</dbReference>
<dbReference type="GO" id="GO:0047617">
    <property type="term" value="F:fatty acyl-CoA hydrolase activity"/>
    <property type="evidence" value="ECO:0007669"/>
    <property type="project" value="InterPro"/>
</dbReference>
<feature type="domain" description="Thioesterase" evidence="2">
    <location>
        <begin position="57"/>
        <end position="101"/>
    </location>
</feature>
<dbReference type="Proteomes" id="UP000596661">
    <property type="component" value="Chromosome 6"/>
</dbReference>
<organism evidence="3 4">
    <name type="scientific">Cannabis sativa</name>
    <name type="common">Hemp</name>
    <name type="synonym">Marijuana</name>
    <dbReference type="NCBI Taxonomy" id="3483"/>
    <lineage>
        <taxon>Eukaryota</taxon>
        <taxon>Viridiplantae</taxon>
        <taxon>Streptophyta</taxon>
        <taxon>Embryophyta</taxon>
        <taxon>Tracheophyta</taxon>
        <taxon>Spermatophyta</taxon>
        <taxon>Magnoliopsida</taxon>
        <taxon>eudicotyledons</taxon>
        <taxon>Gunneridae</taxon>
        <taxon>Pentapetalae</taxon>
        <taxon>rosids</taxon>
        <taxon>fabids</taxon>
        <taxon>Rosales</taxon>
        <taxon>Cannabaceae</taxon>
        <taxon>Cannabis</taxon>
    </lineage>
</organism>
<dbReference type="AlphaFoldDB" id="A0A803RBV0"/>
<dbReference type="Gramene" id="novel_model_760_5bda875f.3.5bdae6e2">
    <property type="protein sequence ID" value="cds.novel_model_760_5bda875f.3.5bdae6e2"/>
    <property type="gene ID" value="novel_gene_533_5bda875f"/>
</dbReference>
<keyword evidence="4" id="KW-1185">Reference proteome</keyword>
<proteinExistence type="inferred from homology"/>
<protein>
    <recommendedName>
        <fullName evidence="2">Thioesterase domain-containing protein</fullName>
    </recommendedName>
</protein>
<name>A0A803RBV0_CANSA</name>
<dbReference type="SUPFAM" id="SSF54637">
    <property type="entry name" value="Thioesterase/thiol ester dehydrase-isomerase"/>
    <property type="match status" value="1"/>
</dbReference>
<reference evidence="3" key="1">
    <citation type="submission" date="2018-11" db="EMBL/GenBank/DDBJ databases">
        <authorList>
            <person name="Grassa J C."/>
        </authorList>
    </citation>
    <scope>NUCLEOTIDE SEQUENCE [LARGE SCALE GENOMIC DNA]</scope>
</reference>
<evidence type="ECO:0000313" key="3">
    <source>
        <dbReference type="EnsemblPlants" id="cds.novel_model_760_5bda875f.3.5bdae6e2"/>
    </source>
</evidence>
<dbReference type="InterPro" id="IPR006683">
    <property type="entry name" value="Thioestr_dom"/>
</dbReference>
<dbReference type="PANTHER" id="PTHR21660:SF47">
    <property type="entry name" value="F19P19.27 PROTEIN"/>
    <property type="match status" value="1"/>
</dbReference>
<comment type="similarity">
    <text evidence="1">Belongs to the thioesterase PaaI family.</text>
</comment>
<dbReference type="InterPro" id="IPR039298">
    <property type="entry name" value="ACOT13"/>
</dbReference>
<evidence type="ECO:0000259" key="2">
    <source>
        <dbReference type="Pfam" id="PF03061"/>
    </source>
</evidence>